<protein>
    <recommendedName>
        <fullName evidence="4">Chemotaxis protein CheZ</fullName>
    </recommendedName>
</protein>
<dbReference type="InterPro" id="IPR007439">
    <property type="entry name" value="Chemotax_Pase_CheZ"/>
</dbReference>
<feature type="region of interest" description="Disordered" evidence="1">
    <location>
        <begin position="185"/>
        <end position="222"/>
    </location>
</feature>
<dbReference type="Proteomes" id="UP001296873">
    <property type="component" value="Unassembled WGS sequence"/>
</dbReference>
<accession>A0ABS1DHW1</accession>
<evidence type="ECO:0000313" key="3">
    <source>
        <dbReference type="Proteomes" id="UP001296873"/>
    </source>
</evidence>
<keyword evidence="3" id="KW-1185">Reference proteome</keyword>
<evidence type="ECO:0008006" key="4">
    <source>
        <dbReference type="Google" id="ProtNLM"/>
    </source>
</evidence>
<proteinExistence type="predicted"/>
<dbReference type="Pfam" id="PF04344">
    <property type="entry name" value="CheZ"/>
    <property type="match status" value="1"/>
</dbReference>
<comment type="caution">
    <text evidence="2">The sequence shown here is derived from an EMBL/GenBank/DDBJ whole genome shotgun (WGS) entry which is preliminary data.</text>
</comment>
<gene>
    <name evidence="2" type="ORF">CKO28_18670</name>
</gene>
<dbReference type="SUPFAM" id="SSF75708">
    <property type="entry name" value="Chemotaxis phosphatase CheZ"/>
    <property type="match status" value="1"/>
</dbReference>
<dbReference type="RefSeq" id="WP_200342408.1">
    <property type="nucleotide sequence ID" value="NZ_NRRL01000073.1"/>
</dbReference>
<sequence>MKAQKGRKSGRGGSGEDALRAQLETQLSALAGLGPRAEPAEITDAVESVMATVEGDLSAVNLKLYAEIEALSRFIAAAKSEIASVRPDEINTEHLPTATDELEAIVGATESATNAILEAMETLEPIGDELGGETGRKIADSVTQVYEACNFQDITGQRITKVVGALKQVEEKVDTLLAAFGEDAAAARRERTAEPKKKQISADDDASLMNGPSAPGDANVSQDDIDALLASFD</sequence>
<dbReference type="Gene3D" id="1.10.287.500">
    <property type="entry name" value="Helix hairpin bin"/>
    <property type="match status" value="2"/>
</dbReference>
<feature type="compositionally biased region" description="Basic and acidic residues" evidence="1">
    <location>
        <begin position="185"/>
        <end position="201"/>
    </location>
</feature>
<evidence type="ECO:0000313" key="2">
    <source>
        <dbReference type="EMBL" id="MBK1670062.1"/>
    </source>
</evidence>
<reference evidence="2 3" key="1">
    <citation type="journal article" date="2020" name="Microorganisms">
        <title>Osmotic Adaptation and Compatible Solute Biosynthesis of Phototrophic Bacteria as Revealed from Genome Analyses.</title>
        <authorList>
            <person name="Imhoff J.F."/>
            <person name="Rahn T."/>
            <person name="Kunzel S."/>
            <person name="Keller A."/>
            <person name="Neulinger S.C."/>
        </authorList>
    </citation>
    <scope>NUCLEOTIDE SEQUENCE [LARGE SCALE GENOMIC DNA]</scope>
    <source>
        <strain evidence="2 3">DSM 9895</strain>
    </source>
</reference>
<name>A0ABS1DHW1_9PROT</name>
<evidence type="ECO:0000256" key="1">
    <source>
        <dbReference type="SAM" id="MobiDB-lite"/>
    </source>
</evidence>
<organism evidence="2 3">
    <name type="scientific">Rhodovibrio sodomensis</name>
    <dbReference type="NCBI Taxonomy" id="1088"/>
    <lineage>
        <taxon>Bacteria</taxon>
        <taxon>Pseudomonadati</taxon>
        <taxon>Pseudomonadota</taxon>
        <taxon>Alphaproteobacteria</taxon>
        <taxon>Rhodospirillales</taxon>
        <taxon>Rhodovibrionaceae</taxon>
        <taxon>Rhodovibrio</taxon>
    </lineage>
</organism>
<dbReference type="EMBL" id="NRRL01000073">
    <property type="protein sequence ID" value="MBK1670062.1"/>
    <property type="molecule type" value="Genomic_DNA"/>
</dbReference>